<evidence type="ECO:0000313" key="2">
    <source>
        <dbReference type="EMBL" id="KAJ1143097.1"/>
    </source>
</evidence>
<reference evidence="2" key="1">
    <citation type="journal article" date="2022" name="bioRxiv">
        <title>Sequencing and chromosome-scale assembly of the giantPleurodeles waltlgenome.</title>
        <authorList>
            <person name="Brown T."/>
            <person name="Elewa A."/>
            <person name="Iarovenko S."/>
            <person name="Subramanian E."/>
            <person name="Araus A.J."/>
            <person name="Petzold A."/>
            <person name="Susuki M."/>
            <person name="Suzuki K.-i.T."/>
            <person name="Hayashi T."/>
            <person name="Toyoda A."/>
            <person name="Oliveira C."/>
            <person name="Osipova E."/>
            <person name="Leigh N.D."/>
            <person name="Simon A."/>
            <person name="Yun M.H."/>
        </authorList>
    </citation>
    <scope>NUCLEOTIDE SEQUENCE</scope>
    <source>
        <strain evidence="2">20211129_DDA</strain>
        <tissue evidence="2">Liver</tissue>
    </source>
</reference>
<evidence type="ECO:0000313" key="3">
    <source>
        <dbReference type="Proteomes" id="UP001066276"/>
    </source>
</evidence>
<protein>
    <submittedName>
        <fullName evidence="2">Uncharacterized protein</fullName>
    </submittedName>
</protein>
<gene>
    <name evidence="2" type="ORF">NDU88_009408</name>
</gene>
<sequence length="82" mass="9086">MHRGASSPCLVSWQQRRWSQDRRGPVRSPSLMRPLGSVEAVAGIAGWESLQFPNCTDVEDMITVDGKEACHPDVALRHTARS</sequence>
<comment type="caution">
    <text evidence="2">The sequence shown here is derived from an EMBL/GenBank/DDBJ whole genome shotgun (WGS) entry which is preliminary data.</text>
</comment>
<accession>A0AAV7QRG4</accession>
<dbReference type="Proteomes" id="UP001066276">
    <property type="component" value="Chromosome 6"/>
</dbReference>
<dbReference type="AlphaFoldDB" id="A0AAV7QRG4"/>
<feature type="region of interest" description="Disordered" evidence="1">
    <location>
        <begin position="1"/>
        <end position="30"/>
    </location>
</feature>
<proteinExistence type="predicted"/>
<dbReference type="EMBL" id="JANPWB010000010">
    <property type="protein sequence ID" value="KAJ1143097.1"/>
    <property type="molecule type" value="Genomic_DNA"/>
</dbReference>
<name>A0AAV7QRG4_PLEWA</name>
<evidence type="ECO:0000256" key="1">
    <source>
        <dbReference type="SAM" id="MobiDB-lite"/>
    </source>
</evidence>
<keyword evidence="3" id="KW-1185">Reference proteome</keyword>
<organism evidence="2 3">
    <name type="scientific">Pleurodeles waltl</name>
    <name type="common">Iberian ribbed newt</name>
    <dbReference type="NCBI Taxonomy" id="8319"/>
    <lineage>
        <taxon>Eukaryota</taxon>
        <taxon>Metazoa</taxon>
        <taxon>Chordata</taxon>
        <taxon>Craniata</taxon>
        <taxon>Vertebrata</taxon>
        <taxon>Euteleostomi</taxon>
        <taxon>Amphibia</taxon>
        <taxon>Batrachia</taxon>
        <taxon>Caudata</taxon>
        <taxon>Salamandroidea</taxon>
        <taxon>Salamandridae</taxon>
        <taxon>Pleurodelinae</taxon>
        <taxon>Pleurodeles</taxon>
    </lineage>
</organism>